<dbReference type="Gene3D" id="3.40.50.300">
    <property type="entry name" value="P-loop containing nucleotide triphosphate hydrolases"/>
    <property type="match status" value="1"/>
</dbReference>
<organism evidence="2 3">
    <name type="scientific">Shinella yambaruensis</name>
    <dbReference type="NCBI Taxonomy" id="415996"/>
    <lineage>
        <taxon>Bacteria</taxon>
        <taxon>Pseudomonadati</taxon>
        <taxon>Pseudomonadota</taxon>
        <taxon>Alphaproteobacteria</taxon>
        <taxon>Hyphomicrobiales</taxon>
        <taxon>Rhizobiaceae</taxon>
        <taxon>Shinella</taxon>
    </lineage>
</organism>
<dbReference type="InterPro" id="IPR003959">
    <property type="entry name" value="ATPase_AAA_core"/>
</dbReference>
<keyword evidence="3" id="KW-1185">Reference proteome</keyword>
<evidence type="ECO:0000313" key="2">
    <source>
        <dbReference type="EMBL" id="GLR51814.1"/>
    </source>
</evidence>
<dbReference type="Proteomes" id="UP001156702">
    <property type="component" value="Unassembled WGS sequence"/>
</dbReference>
<protein>
    <recommendedName>
        <fullName evidence="1">ATPase AAA-type core domain-containing protein</fullName>
    </recommendedName>
</protein>
<dbReference type="EMBL" id="BSOP01000020">
    <property type="protein sequence ID" value="GLR51814.1"/>
    <property type="molecule type" value="Genomic_DNA"/>
</dbReference>
<reference evidence="3" key="1">
    <citation type="journal article" date="2019" name="Int. J. Syst. Evol. Microbiol.">
        <title>The Global Catalogue of Microorganisms (GCM) 10K type strain sequencing project: providing services to taxonomists for standard genome sequencing and annotation.</title>
        <authorList>
            <consortium name="The Broad Institute Genomics Platform"/>
            <consortium name="The Broad Institute Genome Sequencing Center for Infectious Disease"/>
            <person name="Wu L."/>
            <person name="Ma J."/>
        </authorList>
    </citation>
    <scope>NUCLEOTIDE SEQUENCE [LARGE SCALE GENOMIC DNA]</scope>
    <source>
        <strain evidence="3">NBRC 102122</strain>
    </source>
</reference>
<gene>
    <name evidence="2" type="ORF">GCM10007923_30240</name>
</gene>
<dbReference type="InterPro" id="IPR027417">
    <property type="entry name" value="P-loop_NTPase"/>
</dbReference>
<dbReference type="PANTHER" id="PTHR43581">
    <property type="entry name" value="ATP/GTP PHOSPHATASE"/>
    <property type="match status" value="1"/>
</dbReference>
<sequence length="595" mass="66223">MIELHLNNPLPPLHPFATLQLPNFTLITGLNGAGKTRLLTAIQEGDISADVDGIDAHYKILMHSGINMTPSELAPTGIAAPSDVRQEAWQEFSTMRAEHPEMLPKDGPDAVFHFESPTGELISFKFGTSGKTMAEITREDFNAAFMYYAPQMGMFQHSFAHLFVAWRRMRHEEIVKREEGAPAFTLEEFYARYGQPPWDILNRLLTDADLNIEVVGPNMLDMGDYYPYMRRRISGERLTMQTLSSGEKIMLSFVIALFNASERMVKLSLPSILLLDEPDAHLHPAMAQRILRLIQEVFVEKHGICVVATTHSPTMVALAPEESIYVMEADQPGLRKVSKAEALNALTVGVPTLAIDYDARRQVFTESDKDRVTYGKLYTLLETYLPPGRSLDFISTGASGAEGKDRVIKLVDYLSSSGNKTIYGVVDSDLSNGKTKSVAKDRIMVLADGVRDGMENVLLDPLLVAALIVHSSPVYLEKIGLPASGYMFDDFRKATHETLQNVVDKVTRAIFNDIGEKVACQYLGGFQLEIDRRCLETDDHVYELQVRSAFNNIKGNLLHAIIDGPLRQYPDILPIEARDVLARLLTIETTSSAAS</sequence>
<evidence type="ECO:0000259" key="1">
    <source>
        <dbReference type="Pfam" id="PF13304"/>
    </source>
</evidence>
<dbReference type="RefSeq" id="WP_244767955.1">
    <property type="nucleotide sequence ID" value="NZ_BSOP01000020.1"/>
</dbReference>
<dbReference type="InterPro" id="IPR051396">
    <property type="entry name" value="Bact_Antivir_Def_Nuclease"/>
</dbReference>
<dbReference type="PANTHER" id="PTHR43581:SF2">
    <property type="entry name" value="EXCINUCLEASE ATPASE SUBUNIT"/>
    <property type="match status" value="1"/>
</dbReference>
<proteinExistence type="predicted"/>
<dbReference type="SUPFAM" id="SSF52540">
    <property type="entry name" value="P-loop containing nucleoside triphosphate hydrolases"/>
    <property type="match status" value="1"/>
</dbReference>
<accession>A0ABQ5ZJ69</accession>
<name>A0ABQ5ZJ69_9HYPH</name>
<comment type="caution">
    <text evidence="2">The sequence shown here is derived from an EMBL/GenBank/DDBJ whole genome shotgun (WGS) entry which is preliminary data.</text>
</comment>
<evidence type="ECO:0000313" key="3">
    <source>
        <dbReference type="Proteomes" id="UP001156702"/>
    </source>
</evidence>
<dbReference type="Pfam" id="PF13304">
    <property type="entry name" value="AAA_21"/>
    <property type="match status" value="1"/>
</dbReference>
<dbReference type="CDD" id="cd00267">
    <property type="entry name" value="ABC_ATPase"/>
    <property type="match status" value="1"/>
</dbReference>
<feature type="domain" description="ATPase AAA-type core" evidence="1">
    <location>
        <begin position="236"/>
        <end position="315"/>
    </location>
</feature>